<dbReference type="PANTHER" id="PTHR46375">
    <property type="entry name" value="KELCH REPEAT AND BTB DOMAIN-CONTAINING PROTEIN 13-RELATED"/>
    <property type="match status" value="1"/>
</dbReference>
<evidence type="ECO:0000256" key="1">
    <source>
        <dbReference type="ARBA" id="ARBA00022441"/>
    </source>
</evidence>
<dbReference type="Proteomes" id="UP000271889">
    <property type="component" value="Unassembled WGS sequence"/>
</dbReference>
<keyword evidence="3" id="KW-1185">Reference proteome</keyword>
<keyword evidence="1" id="KW-0880">Kelch repeat</keyword>
<evidence type="ECO:0000313" key="3">
    <source>
        <dbReference type="Proteomes" id="UP000271889"/>
    </source>
</evidence>
<dbReference type="Gene3D" id="2.120.10.80">
    <property type="entry name" value="Kelch-type beta propeller"/>
    <property type="match status" value="1"/>
</dbReference>
<evidence type="ECO:0000313" key="2">
    <source>
        <dbReference type="EMBL" id="VDN24276.1"/>
    </source>
</evidence>
<dbReference type="InterPro" id="IPR015915">
    <property type="entry name" value="Kelch-typ_b-propeller"/>
</dbReference>
<dbReference type="SUPFAM" id="SSF117281">
    <property type="entry name" value="Kelch motif"/>
    <property type="match status" value="1"/>
</dbReference>
<dbReference type="InterPro" id="IPR052392">
    <property type="entry name" value="Kelch-BTB_domain-containing"/>
</dbReference>
<dbReference type="EMBL" id="UYRV01108376">
    <property type="protein sequence ID" value="VDN24276.1"/>
    <property type="molecule type" value="Genomic_DNA"/>
</dbReference>
<gene>
    <name evidence="2" type="ORF">CGOC_LOCUS9798</name>
</gene>
<reference evidence="2 3" key="1">
    <citation type="submission" date="2018-11" db="EMBL/GenBank/DDBJ databases">
        <authorList>
            <consortium name="Pathogen Informatics"/>
        </authorList>
    </citation>
    <scope>NUCLEOTIDE SEQUENCE [LARGE SCALE GENOMIC DNA]</scope>
</reference>
<dbReference type="AlphaFoldDB" id="A0A3P7Q1D7"/>
<accession>A0A3P7Q1D7</accession>
<evidence type="ECO:0008006" key="4">
    <source>
        <dbReference type="Google" id="ProtNLM"/>
    </source>
</evidence>
<dbReference type="OrthoDB" id="5831047at2759"/>
<proteinExistence type="predicted"/>
<protein>
    <recommendedName>
        <fullName evidence="4">Kelch repeat protein</fullName>
    </recommendedName>
</protein>
<dbReference type="PANTHER" id="PTHR46375:SF3">
    <property type="entry name" value="KELCH REPEAT AND BTB DOMAIN-CONTAINING PROTEIN 13"/>
    <property type="match status" value="1"/>
</dbReference>
<sequence length="103" mass="11521">MHAVIAVSKSNGKEDLNTVECFDPFLNYWFTVPPMKVVWKNHSLLAYDNAIYAIGGENDSTALSSMEVLREGSCEWEFVEYLNTGRKEFGAAVVPISVSQLRS</sequence>
<dbReference type="SMART" id="SM00612">
    <property type="entry name" value="Kelch"/>
    <property type="match status" value="2"/>
</dbReference>
<dbReference type="InterPro" id="IPR006652">
    <property type="entry name" value="Kelch_1"/>
</dbReference>
<organism evidence="2 3">
    <name type="scientific">Cylicostephanus goldi</name>
    <name type="common">Nematode worm</name>
    <dbReference type="NCBI Taxonomy" id="71465"/>
    <lineage>
        <taxon>Eukaryota</taxon>
        <taxon>Metazoa</taxon>
        <taxon>Ecdysozoa</taxon>
        <taxon>Nematoda</taxon>
        <taxon>Chromadorea</taxon>
        <taxon>Rhabditida</taxon>
        <taxon>Rhabditina</taxon>
        <taxon>Rhabditomorpha</taxon>
        <taxon>Strongyloidea</taxon>
        <taxon>Strongylidae</taxon>
        <taxon>Cylicostephanus</taxon>
    </lineage>
</organism>
<dbReference type="Pfam" id="PF01344">
    <property type="entry name" value="Kelch_1"/>
    <property type="match status" value="1"/>
</dbReference>
<name>A0A3P7Q1D7_CYLGO</name>